<organism evidence="1 2">
    <name type="scientific">Mucilaginibacter gossypii</name>
    <dbReference type="NCBI Taxonomy" id="551996"/>
    <lineage>
        <taxon>Bacteria</taxon>
        <taxon>Pseudomonadati</taxon>
        <taxon>Bacteroidota</taxon>
        <taxon>Sphingobacteriia</taxon>
        <taxon>Sphingobacteriales</taxon>
        <taxon>Sphingobacteriaceae</taxon>
        <taxon>Mucilaginibacter</taxon>
    </lineage>
</organism>
<sequence length="209" mass="24059">MRYFLLIILCAVGFDASAQWYYKPFNKRTRSPQMAYAQSHSIKRLPAPVVAKVKIRPFTIEHTPYVLAMIEESVMKTAQHNMRFHVYNAASYNFSDLAQMYMKQNRLAEAKWFLLQSITISRQQNDDRHTIANLLDLATVKADYGDYTQAKQDLAEARQLAVARGLTFDLATVEKKTRYLQDNKFNTLHTETHFAETADAGTITKPVNK</sequence>
<dbReference type="AlphaFoldDB" id="A0A1G8H974"/>
<dbReference type="Gene3D" id="1.25.40.10">
    <property type="entry name" value="Tetratricopeptide repeat domain"/>
    <property type="match status" value="1"/>
</dbReference>
<reference evidence="2" key="1">
    <citation type="submission" date="2016-10" db="EMBL/GenBank/DDBJ databases">
        <authorList>
            <person name="Varghese N."/>
            <person name="Submissions S."/>
        </authorList>
    </citation>
    <scope>NUCLEOTIDE SEQUENCE [LARGE SCALE GENOMIC DNA]</scope>
    <source>
        <strain evidence="2">Gh-67</strain>
    </source>
</reference>
<dbReference type="STRING" id="551996.SAMN05192573_11577"/>
<accession>A0A1G8H974</accession>
<dbReference type="Proteomes" id="UP000199705">
    <property type="component" value="Unassembled WGS sequence"/>
</dbReference>
<dbReference type="SUPFAM" id="SSF48452">
    <property type="entry name" value="TPR-like"/>
    <property type="match status" value="1"/>
</dbReference>
<evidence type="ECO:0000313" key="2">
    <source>
        <dbReference type="Proteomes" id="UP000199705"/>
    </source>
</evidence>
<gene>
    <name evidence="1" type="ORF">SAMN05192573_11577</name>
</gene>
<protein>
    <submittedName>
        <fullName evidence="1">Uncharacterized protein</fullName>
    </submittedName>
</protein>
<dbReference type="RefSeq" id="WP_091172871.1">
    <property type="nucleotide sequence ID" value="NZ_FNCG01000015.1"/>
</dbReference>
<dbReference type="InterPro" id="IPR011990">
    <property type="entry name" value="TPR-like_helical_dom_sf"/>
</dbReference>
<proteinExistence type="predicted"/>
<keyword evidence="2" id="KW-1185">Reference proteome</keyword>
<name>A0A1G8H974_9SPHI</name>
<evidence type="ECO:0000313" key="1">
    <source>
        <dbReference type="EMBL" id="SDI03040.1"/>
    </source>
</evidence>
<dbReference type="EMBL" id="FNCG01000015">
    <property type="protein sequence ID" value="SDI03040.1"/>
    <property type="molecule type" value="Genomic_DNA"/>
</dbReference>